<comment type="caution">
    <text evidence="4">The sequence shown here is derived from an EMBL/GenBank/DDBJ whole genome shotgun (WGS) entry which is preliminary data.</text>
</comment>
<protein>
    <submittedName>
        <fullName evidence="4">Cell envelope biogenesis protein OmpA</fullName>
    </submittedName>
</protein>
<dbReference type="EMBL" id="NCEB01000002">
    <property type="protein sequence ID" value="OYX35957.1"/>
    <property type="molecule type" value="Genomic_DNA"/>
</dbReference>
<name>A0A258FUW0_9CAUL</name>
<dbReference type="InterPro" id="IPR027385">
    <property type="entry name" value="Beta-barrel_OMP"/>
</dbReference>
<accession>A0A258FUW0</accession>
<evidence type="ECO:0000313" key="5">
    <source>
        <dbReference type="Proteomes" id="UP000215595"/>
    </source>
</evidence>
<evidence type="ECO:0000313" key="4">
    <source>
        <dbReference type="EMBL" id="OYX35957.1"/>
    </source>
</evidence>
<feature type="chain" id="PRO_5013305343" evidence="2">
    <location>
        <begin position="21"/>
        <end position="176"/>
    </location>
</feature>
<evidence type="ECO:0000259" key="3">
    <source>
        <dbReference type="Pfam" id="PF13505"/>
    </source>
</evidence>
<dbReference type="Proteomes" id="UP000215595">
    <property type="component" value="Unassembled WGS sequence"/>
</dbReference>
<organism evidence="4 5">
    <name type="scientific">Brevundimonas subvibrioides</name>
    <dbReference type="NCBI Taxonomy" id="74313"/>
    <lineage>
        <taxon>Bacteria</taxon>
        <taxon>Pseudomonadati</taxon>
        <taxon>Pseudomonadota</taxon>
        <taxon>Alphaproteobacteria</taxon>
        <taxon>Caulobacterales</taxon>
        <taxon>Caulobacteraceae</taxon>
        <taxon>Brevundimonas</taxon>
    </lineage>
</organism>
<dbReference type="Pfam" id="PF13505">
    <property type="entry name" value="OMP_b-brl"/>
    <property type="match status" value="1"/>
</dbReference>
<gene>
    <name evidence="4" type="ORF">B7Z01_01190</name>
</gene>
<evidence type="ECO:0000256" key="2">
    <source>
        <dbReference type="SAM" id="SignalP"/>
    </source>
</evidence>
<reference evidence="4 5" key="1">
    <citation type="submission" date="2017-03" db="EMBL/GenBank/DDBJ databases">
        <title>Lifting the veil on microbial sulfur biogeochemistry in mining wastewaters.</title>
        <authorList>
            <person name="Kantor R.S."/>
            <person name="Colenbrander Nelson T."/>
            <person name="Marshall S."/>
            <person name="Bennett D."/>
            <person name="Apte S."/>
            <person name="Camacho D."/>
            <person name="Thomas B.C."/>
            <person name="Warren L.A."/>
            <person name="Banfield J.F."/>
        </authorList>
    </citation>
    <scope>NUCLEOTIDE SEQUENCE [LARGE SCALE GENOMIC DNA]</scope>
    <source>
        <strain evidence="4">32-69-9</strain>
    </source>
</reference>
<dbReference type="Gene3D" id="2.40.160.20">
    <property type="match status" value="1"/>
</dbReference>
<dbReference type="AlphaFoldDB" id="A0A258FUW0"/>
<proteinExistence type="predicted"/>
<sequence length="176" mass="18619">MRNILLATAAVSLFALPVAAQSLSQPQWYGTAGYTALDADDADLGAVTGRVGARVSPNVAFEGEASIGVRDDDVTFGGVTGSIEQDYDAAAYAVGILPLAPNFELFGRVGYGTTSIKAEVAGFEVEEDGESVNYGVGGNYFFDAQNGIRADWTRRDFTDDNGGEVDTYGVSYVRKF</sequence>
<dbReference type="SUPFAM" id="SSF56925">
    <property type="entry name" value="OMPA-like"/>
    <property type="match status" value="1"/>
</dbReference>
<feature type="signal peptide" evidence="2">
    <location>
        <begin position="1"/>
        <end position="20"/>
    </location>
</feature>
<dbReference type="InterPro" id="IPR011250">
    <property type="entry name" value="OMP/PagP_B-barrel"/>
</dbReference>
<evidence type="ECO:0000256" key="1">
    <source>
        <dbReference type="ARBA" id="ARBA00022729"/>
    </source>
</evidence>
<keyword evidence="1 2" id="KW-0732">Signal</keyword>
<feature type="domain" description="Outer membrane protein beta-barrel" evidence="3">
    <location>
        <begin position="7"/>
        <end position="176"/>
    </location>
</feature>